<keyword evidence="4" id="KW-1185">Reference proteome</keyword>
<dbReference type="InterPro" id="IPR006626">
    <property type="entry name" value="PbH1"/>
</dbReference>
<evidence type="ECO:0000256" key="1">
    <source>
        <dbReference type="SAM" id="SignalP"/>
    </source>
</evidence>
<feature type="signal peptide" evidence="1">
    <location>
        <begin position="1"/>
        <end position="26"/>
    </location>
</feature>
<dbReference type="EMBL" id="JBHLTC010000047">
    <property type="protein sequence ID" value="MFC0629186.1"/>
    <property type="molecule type" value="Genomic_DNA"/>
</dbReference>
<feature type="domain" description="Right handed beta helix" evidence="2">
    <location>
        <begin position="157"/>
        <end position="316"/>
    </location>
</feature>
<organism evidence="3 4">
    <name type="scientific">Kribbella deserti</name>
    <dbReference type="NCBI Taxonomy" id="1926257"/>
    <lineage>
        <taxon>Bacteria</taxon>
        <taxon>Bacillati</taxon>
        <taxon>Actinomycetota</taxon>
        <taxon>Actinomycetes</taxon>
        <taxon>Propionibacteriales</taxon>
        <taxon>Kribbellaceae</taxon>
        <taxon>Kribbella</taxon>
    </lineage>
</organism>
<reference evidence="3 4" key="1">
    <citation type="submission" date="2024-09" db="EMBL/GenBank/DDBJ databases">
        <authorList>
            <person name="Sun Q."/>
            <person name="Mori K."/>
        </authorList>
    </citation>
    <scope>NUCLEOTIDE SEQUENCE [LARGE SCALE GENOMIC DNA]</scope>
    <source>
        <strain evidence="3 4">CGMCC 1.15906</strain>
    </source>
</reference>
<evidence type="ECO:0000259" key="2">
    <source>
        <dbReference type="Pfam" id="PF13229"/>
    </source>
</evidence>
<dbReference type="PROSITE" id="PS51257">
    <property type="entry name" value="PROKAR_LIPOPROTEIN"/>
    <property type="match status" value="1"/>
</dbReference>
<dbReference type="Pfam" id="PF13229">
    <property type="entry name" value="Beta_helix"/>
    <property type="match status" value="1"/>
</dbReference>
<feature type="chain" id="PRO_5047027447" evidence="1">
    <location>
        <begin position="27"/>
        <end position="438"/>
    </location>
</feature>
<name>A0ABV6QX19_9ACTN</name>
<dbReference type="RefSeq" id="WP_380056826.1">
    <property type="nucleotide sequence ID" value="NZ_JBHLTC010000047.1"/>
</dbReference>
<dbReference type="Proteomes" id="UP001589890">
    <property type="component" value="Unassembled WGS sequence"/>
</dbReference>
<gene>
    <name evidence="3" type="ORF">ACFFGN_34295</name>
</gene>
<dbReference type="SMART" id="SM00710">
    <property type="entry name" value="PbH1"/>
    <property type="match status" value="6"/>
</dbReference>
<dbReference type="SUPFAM" id="SSF51126">
    <property type="entry name" value="Pectin lyase-like"/>
    <property type="match status" value="1"/>
</dbReference>
<dbReference type="InterPro" id="IPR011050">
    <property type="entry name" value="Pectin_lyase_fold/virulence"/>
</dbReference>
<proteinExistence type="predicted"/>
<comment type="caution">
    <text evidence="3">The sequence shown here is derived from an EMBL/GenBank/DDBJ whole genome shotgun (WGS) entry which is preliminary data.</text>
</comment>
<protein>
    <submittedName>
        <fullName evidence="3">Right-handed parallel beta-helix repeat-containing protein</fullName>
    </submittedName>
</protein>
<evidence type="ECO:0000313" key="4">
    <source>
        <dbReference type="Proteomes" id="UP001589890"/>
    </source>
</evidence>
<accession>A0ABV6QX19</accession>
<dbReference type="InterPro" id="IPR039448">
    <property type="entry name" value="Beta_helix"/>
</dbReference>
<keyword evidence="1" id="KW-0732">Signal</keyword>
<dbReference type="Gene3D" id="2.160.20.10">
    <property type="entry name" value="Single-stranded right-handed beta-helix, Pectin lyase-like"/>
    <property type="match status" value="1"/>
</dbReference>
<dbReference type="InterPro" id="IPR012334">
    <property type="entry name" value="Pectin_lyas_fold"/>
</dbReference>
<evidence type="ECO:0000313" key="3">
    <source>
        <dbReference type="EMBL" id="MFC0629186.1"/>
    </source>
</evidence>
<sequence length="438" mass="45718">MPRSYRDLVRLTATGVVLGLVMASCASPGEPEGGGPVTIEVPGRAATIGDALAAARPGDTVLVSPGVYRESVQVDKAGVTVRGTDRNSVVIDGEGLRSNGIVVTADRVVVENLTVRGHNLNGVLVTGMRDDSGGLARGSDGYHRLDPAKFPPVKGFAVRYVTAANNGLYGVYAFDAFDGVIEQSYASGHADSGFYVGQCKPCRIVVRDNVGEFNAVGYEQANASQEVYVVRNRFSHNRVGLTILSDYQEAFVPQQDAVIAGNLVTANSEPKTPAQADGAFGVGIGVAGGQRNQVRNNRVTAHPAAGIAIGSSEDIAPIRNRLTGNVAEGNALDLAYTATKRAPGVGNCLETAGSWRTLPAGLVSQWRCSAGTAAVARAGVRMPPVVEPAGISFRAVGTPPRQPGMPEGELGRPAAQTPDWLRLPVPAATLFAERVRAR</sequence>